<dbReference type="InterPro" id="IPR020422">
    <property type="entry name" value="TYR_PHOSPHATASE_DUAL_dom"/>
</dbReference>
<evidence type="ECO:0000313" key="10">
    <source>
        <dbReference type="EMBL" id="PIA60994.1"/>
    </source>
</evidence>
<dbReference type="InParanoid" id="A0A2G5EZ15"/>
<keyword evidence="11" id="KW-1185">Reference proteome</keyword>
<evidence type="ECO:0000256" key="8">
    <source>
        <dbReference type="SAM" id="MobiDB-lite"/>
    </source>
</evidence>
<dbReference type="PROSITE" id="PS00383">
    <property type="entry name" value="TYR_PHOSPHATASE_1"/>
    <property type="match status" value="1"/>
</dbReference>
<protein>
    <recommendedName>
        <fullName evidence="1">diphosphoinositol-polyphosphate diphosphatase</fullName>
        <ecNumber evidence="1">3.6.1.52</ecNumber>
    </recommendedName>
</protein>
<evidence type="ECO:0000256" key="2">
    <source>
        <dbReference type="ARBA" id="ARBA00022801"/>
    </source>
</evidence>
<dbReference type="GO" id="GO:0005737">
    <property type="term" value="C:cytoplasm"/>
    <property type="evidence" value="ECO:0007669"/>
    <property type="project" value="TreeGrafter"/>
</dbReference>
<sequence>MKFVEKESSIIKEEEDDEEGNMIVVVGDDDDDEGNMIVVVGDDDDDEDDSDQYKFVLSCIEKDVSEEDKFVPPLNFSMVDYGIYRSGFPDSSNFRFLQTLGLRSIVYLCPEPYSETNVEFLNSNGIHLFQFGIDGCKEPFVNIPEEAIREALKVVLDIRNHPLLIHCKRGKHRTGCLVGCLRKLQRWCFSSVFDEYQRFAAHKARVSDMRFMEMFDVSNLRHLPASFNQT</sequence>
<dbReference type="FunFam" id="3.90.190.10:FF:000024">
    <property type="entry name" value="probable tyrosine-protein phosphatase At1g05000"/>
    <property type="match status" value="1"/>
</dbReference>
<evidence type="ECO:0000256" key="1">
    <source>
        <dbReference type="ARBA" id="ARBA00012527"/>
    </source>
</evidence>
<proteinExistence type="inferred from homology"/>
<dbReference type="STRING" id="218851.A0A2G5EZ15"/>
<evidence type="ECO:0000256" key="7">
    <source>
        <dbReference type="ARBA" id="ARBA00048424"/>
    </source>
</evidence>
<dbReference type="PANTHER" id="PTHR31126">
    <property type="entry name" value="TYROSINE-PROTEIN PHOSPHATASE"/>
    <property type="match status" value="1"/>
</dbReference>
<dbReference type="SUPFAM" id="SSF52799">
    <property type="entry name" value="(Phosphotyrosine protein) phosphatases II"/>
    <property type="match status" value="1"/>
</dbReference>
<comment type="catalytic activity">
    <reaction evidence="5">
        <text>3,5-bis(diphospho)-1D-myo-inositol 1,2,4,6-tetrakisphosphate + H2O = 3-diphospho-1D-myo-inositol 1,2,4,5,6-pentakisphosphate + phosphate + 2 H(+)</text>
        <dbReference type="Rhea" id="RHEA:56312"/>
        <dbReference type="ChEBI" id="CHEBI:15377"/>
        <dbReference type="ChEBI" id="CHEBI:15378"/>
        <dbReference type="ChEBI" id="CHEBI:43474"/>
        <dbReference type="ChEBI" id="CHEBI:140372"/>
        <dbReference type="ChEBI" id="CHEBI:140374"/>
        <dbReference type="EC" id="3.6.1.52"/>
    </reaction>
    <physiologicalReaction direction="left-to-right" evidence="5">
        <dbReference type="Rhea" id="RHEA:56313"/>
    </physiologicalReaction>
</comment>
<dbReference type="PRINTS" id="PR01911">
    <property type="entry name" value="PFDSPHPHTASE"/>
</dbReference>
<dbReference type="EC" id="3.6.1.52" evidence="1"/>
<name>A0A2G5EZ15_AQUCA</name>
<dbReference type="Gene3D" id="3.90.190.10">
    <property type="entry name" value="Protein tyrosine phosphatase superfamily"/>
    <property type="match status" value="1"/>
</dbReference>
<feature type="compositionally biased region" description="Basic and acidic residues" evidence="8">
    <location>
        <begin position="1"/>
        <end position="12"/>
    </location>
</feature>
<gene>
    <name evidence="10" type="ORF">AQUCO_00300484v1</name>
</gene>
<dbReference type="InterPro" id="IPR016130">
    <property type="entry name" value="Tyr_Pase_AS"/>
</dbReference>
<evidence type="ECO:0000313" key="11">
    <source>
        <dbReference type="Proteomes" id="UP000230069"/>
    </source>
</evidence>
<feature type="region of interest" description="Disordered" evidence="8">
    <location>
        <begin position="1"/>
        <end position="33"/>
    </location>
</feature>
<evidence type="ECO:0000259" key="9">
    <source>
        <dbReference type="PROSITE" id="PS50054"/>
    </source>
</evidence>
<dbReference type="FunCoup" id="A0A2G5EZ15">
    <property type="interactions" value="101"/>
</dbReference>
<dbReference type="GO" id="GO:0008486">
    <property type="term" value="F:diphosphoinositol-polyphosphate diphosphatase activity"/>
    <property type="evidence" value="ECO:0007669"/>
    <property type="project" value="UniProtKB-EC"/>
</dbReference>
<evidence type="ECO:0000256" key="6">
    <source>
        <dbReference type="ARBA" id="ARBA00047927"/>
    </source>
</evidence>
<dbReference type="Pfam" id="PF03162">
    <property type="entry name" value="Y_phosphatase2"/>
    <property type="match status" value="1"/>
</dbReference>
<dbReference type="InterPro" id="IPR029021">
    <property type="entry name" value="Prot-tyrosine_phosphatase-like"/>
</dbReference>
<accession>A0A2G5EZ15</accession>
<dbReference type="CDD" id="cd14528">
    <property type="entry name" value="PFA-DSP_Siw14"/>
    <property type="match status" value="1"/>
</dbReference>
<dbReference type="Proteomes" id="UP000230069">
    <property type="component" value="Unassembled WGS sequence"/>
</dbReference>
<dbReference type="InterPro" id="IPR020428">
    <property type="entry name" value="PFA-DSPs"/>
</dbReference>
<dbReference type="OrthoDB" id="6375174at2759"/>
<feature type="domain" description="Tyrosine-protein phosphatase" evidence="9">
    <location>
        <begin position="75"/>
        <end position="229"/>
    </location>
</feature>
<dbReference type="InterPro" id="IPR004861">
    <property type="entry name" value="Siw14-like"/>
</dbReference>
<comment type="similarity">
    <text evidence="3">Belongs to the protein-tyrosine phosphatase family. Atypical dual-specificity phosphatase Siw14-like subfamily.</text>
</comment>
<dbReference type="EMBL" id="KZ305020">
    <property type="protein sequence ID" value="PIA60994.1"/>
    <property type="molecule type" value="Genomic_DNA"/>
</dbReference>
<evidence type="ECO:0000256" key="4">
    <source>
        <dbReference type="ARBA" id="ARBA00047342"/>
    </source>
</evidence>
<dbReference type="PANTHER" id="PTHR31126:SF48">
    <property type="entry name" value="INOSITOL PHOSPHATASE SIW14"/>
    <property type="match status" value="1"/>
</dbReference>
<dbReference type="AlphaFoldDB" id="A0A2G5EZ15"/>
<comment type="catalytic activity">
    <reaction evidence="4">
        <text>5-diphospho-1D-myo-inositol 1,2,3,4,6-pentakisphosphate + H2O = 1D-myo-inositol hexakisphosphate + phosphate + H(+)</text>
        <dbReference type="Rhea" id="RHEA:22384"/>
        <dbReference type="ChEBI" id="CHEBI:15377"/>
        <dbReference type="ChEBI" id="CHEBI:15378"/>
        <dbReference type="ChEBI" id="CHEBI:43474"/>
        <dbReference type="ChEBI" id="CHEBI:58130"/>
        <dbReference type="ChEBI" id="CHEBI:58628"/>
        <dbReference type="EC" id="3.6.1.52"/>
    </reaction>
    <physiologicalReaction direction="left-to-right" evidence="4">
        <dbReference type="Rhea" id="RHEA:22385"/>
    </physiologicalReaction>
</comment>
<keyword evidence="2" id="KW-0378">Hydrolase</keyword>
<reference evidence="10 11" key="1">
    <citation type="submission" date="2017-09" db="EMBL/GenBank/DDBJ databases">
        <title>WGS assembly of Aquilegia coerulea Goldsmith.</title>
        <authorList>
            <person name="Hodges S."/>
            <person name="Kramer E."/>
            <person name="Nordborg M."/>
            <person name="Tomkins J."/>
            <person name="Borevitz J."/>
            <person name="Derieg N."/>
            <person name="Yan J."/>
            <person name="Mihaltcheva S."/>
            <person name="Hayes R.D."/>
            <person name="Rokhsar D."/>
        </authorList>
    </citation>
    <scope>NUCLEOTIDE SEQUENCE [LARGE SCALE GENOMIC DNA]</scope>
    <source>
        <strain evidence="11">cv. Goldsmith</strain>
    </source>
</reference>
<evidence type="ECO:0000256" key="5">
    <source>
        <dbReference type="ARBA" id="ARBA00047562"/>
    </source>
</evidence>
<dbReference type="GO" id="GO:0016791">
    <property type="term" value="F:phosphatase activity"/>
    <property type="evidence" value="ECO:0007669"/>
    <property type="project" value="InterPro"/>
</dbReference>
<comment type="catalytic activity">
    <reaction evidence="6">
        <text>1,5-bis(diphospho)-1D-myo-inositol 2,3,4,6-tetrakisphosphate + H2O = 1-diphospho-1D-myo-inositol 2,3,4,5,6-pentakisphosphate + phosphate + 2 H(+)</text>
        <dbReference type="Rhea" id="RHEA:79699"/>
        <dbReference type="ChEBI" id="CHEBI:15377"/>
        <dbReference type="ChEBI" id="CHEBI:15378"/>
        <dbReference type="ChEBI" id="CHEBI:43474"/>
        <dbReference type="ChEBI" id="CHEBI:74946"/>
        <dbReference type="ChEBI" id="CHEBI:77983"/>
        <dbReference type="EC" id="3.6.1.52"/>
    </reaction>
    <physiologicalReaction direction="left-to-right" evidence="6">
        <dbReference type="Rhea" id="RHEA:79700"/>
    </physiologicalReaction>
</comment>
<evidence type="ECO:0000256" key="3">
    <source>
        <dbReference type="ARBA" id="ARBA00044949"/>
    </source>
</evidence>
<comment type="catalytic activity">
    <reaction evidence="7">
        <text>6-diphospho-1D-myo-inositol pentakisphosphate + H2O = 1D-myo-inositol hexakisphosphate + phosphate + H(+)</text>
        <dbReference type="Rhea" id="RHEA:79703"/>
        <dbReference type="ChEBI" id="CHEBI:15377"/>
        <dbReference type="ChEBI" id="CHEBI:15378"/>
        <dbReference type="ChEBI" id="CHEBI:43474"/>
        <dbReference type="ChEBI" id="CHEBI:58130"/>
        <dbReference type="ChEBI" id="CHEBI:230534"/>
        <dbReference type="EC" id="3.6.1.52"/>
    </reaction>
    <physiologicalReaction direction="left-to-right" evidence="7">
        <dbReference type="Rhea" id="RHEA:79704"/>
    </physiologicalReaction>
</comment>
<organism evidence="10 11">
    <name type="scientific">Aquilegia coerulea</name>
    <name type="common">Rocky mountain columbine</name>
    <dbReference type="NCBI Taxonomy" id="218851"/>
    <lineage>
        <taxon>Eukaryota</taxon>
        <taxon>Viridiplantae</taxon>
        <taxon>Streptophyta</taxon>
        <taxon>Embryophyta</taxon>
        <taxon>Tracheophyta</taxon>
        <taxon>Spermatophyta</taxon>
        <taxon>Magnoliopsida</taxon>
        <taxon>Ranunculales</taxon>
        <taxon>Ranunculaceae</taxon>
        <taxon>Thalictroideae</taxon>
        <taxon>Aquilegia</taxon>
    </lineage>
</organism>
<dbReference type="PROSITE" id="PS50054">
    <property type="entry name" value="TYR_PHOSPHATASE_DUAL"/>
    <property type="match status" value="1"/>
</dbReference>